<evidence type="ECO:0000313" key="3">
    <source>
        <dbReference type="Proteomes" id="UP000006729"/>
    </source>
</evidence>
<evidence type="ECO:0000313" key="2">
    <source>
        <dbReference type="EMBL" id="RQO88990.1"/>
    </source>
</evidence>
<keyword evidence="3" id="KW-1185">Reference proteome</keyword>
<organism evidence="2 3">
    <name type="scientific">Populus trichocarpa</name>
    <name type="common">Western balsam poplar</name>
    <name type="synonym">Populus balsamifera subsp. trichocarpa</name>
    <dbReference type="NCBI Taxonomy" id="3694"/>
    <lineage>
        <taxon>Eukaryota</taxon>
        <taxon>Viridiplantae</taxon>
        <taxon>Streptophyta</taxon>
        <taxon>Embryophyta</taxon>
        <taxon>Tracheophyta</taxon>
        <taxon>Spermatophyta</taxon>
        <taxon>Magnoliopsida</taxon>
        <taxon>eudicotyledons</taxon>
        <taxon>Gunneridae</taxon>
        <taxon>Pentapetalae</taxon>
        <taxon>rosids</taxon>
        <taxon>fabids</taxon>
        <taxon>Malpighiales</taxon>
        <taxon>Salicaceae</taxon>
        <taxon>Saliceae</taxon>
        <taxon>Populus</taxon>
    </lineage>
</organism>
<dbReference type="AlphaFoldDB" id="A0A3N7EZE9"/>
<reference evidence="2 3" key="1">
    <citation type="journal article" date="2006" name="Science">
        <title>The genome of black cottonwood, Populus trichocarpa (Torr. &amp; Gray).</title>
        <authorList>
            <person name="Tuskan G.A."/>
            <person name="Difazio S."/>
            <person name="Jansson S."/>
            <person name="Bohlmann J."/>
            <person name="Grigoriev I."/>
            <person name="Hellsten U."/>
            <person name="Putnam N."/>
            <person name="Ralph S."/>
            <person name="Rombauts S."/>
            <person name="Salamov A."/>
            <person name="Schein J."/>
            <person name="Sterck L."/>
            <person name="Aerts A."/>
            <person name="Bhalerao R.R."/>
            <person name="Bhalerao R.P."/>
            <person name="Blaudez D."/>
            <person name="Boerjan W."/>
            <person name="Brun A."/>
            <person name="Brunner A."/>
            <person name="Busov V."/>
            <person name="Campbell M."/>
            <person name="Carlson J."/>
            <person name="Chalot M."/>
            <person name="Chapman J."/>
            <person name="Chen G.L."/>
            <person name="Cooper D."/>
            <person name="Coutinho P.M."/>
            <person name="Couturier J."/>
            <person name="Covert S."/>
            <person name="Cronk Q."/>
            <person name="Cunningham R."/>
            <person name="Davis J."/>
            <person name="Degroeve S."/>
            <person name="Dejardin A."/>
            <person name="Depamphilis C."/>
            <person name="Detter J."/>
            <person name="Dirks B."/>
            <person name="Dubchak I."/>
            <person name="Duplessis S."/>
            <person name="Ehlting J."/>
            <person name="Ellis B."/>
            <person name="Gendler K."/>
            <person name="Goodstein D."/>
            <person name="Gribskov M."/>
            <person name="Grimwood J."/>
            <person name="Groover A."/>
            <person name="Gunter L."/>
            <person name="Hamberger B."/>
            <person name="Heinze B."/>
            <person name="Helariutta Y."/>
            <person name="Henrissat B."/>
            <person name="Holligan D."/>
            <person name="Holt R."/>
            <person name="Huang W."/>
            <person name="Islam-Faridi N."/>
            <person name="Jones S."/>
            <person name="Jones-Rhoades M."/>
            <person name="Jorgensen R."/>
            <person name="Joshi C."/>
            <person name="Kangasjarvi J."/>
            <person name="Karlsson J."/>
            <person name="Kelleher C."/>
            <person name="Kirkpatrick R."/>
            <person name="Kirst M."/>
            <person name="Kohler A."/>
            <person name="Kalluri U."/>
            <person name="Larimer F."/>
            <person name="Leebens-Mack J."/>
            <person name="Leple J.C."/>
            <person name="Locascio P."/>
            <person name="Lou Y."/>
            <person name="Lucas S."/>
            <person name="Martin F."/>
            <person name="Montanini B."/>
            <person name="Napoli C."/>
            <person name="Nelson D.R."/>
            <person name="Nelson C."/>
            <person name="Nieminen K."/>
            <person name="Nilsson O."/>
            <person name="Pereda V."/>
            <person name="Peter G."/>
            <person name="Philippe R."/>
            <person name="Pilate G."/>
            <person name="Poliakov A."/>
            <person name="Razumovskaya J."/>
            <person name="Richardson P."/>
            <person name="Rinaldi C."/>
            <person name="Ritland K."/>
            <person name="Rouze P."/>
            <person name="Ryaboy D."/>
            <person name="Schmutz J."/>
            <person name="Schrader J."/>
            <person name="Segerman B."/>
            <person name="Shin H."/>
            <person name="Siddiqui A."/>
            <person name="Sterky F."/>
            <person name="Terry A."/>
            <person name="Tsai C.J."/>
            <person name="Uberbacher E."/>
            <person name="Unneberg P."/>
            <person name="Vahala J."/>
            <person name="Wall K."/>
            <person name="Wessler S."/>
            <person name="Yang G."/>
            <person name="Yin T."/>
            <person name="Douglas C."/>
            <person name="Marra M."/>
            <person name="Sandberg G."/>
            <person name="Van de Peer Y."/>
            <person name="Rokhsar D."/>
        </authorList>
    </citation>
    <scope>NUCLEOTIDE SEQUENCE [LARGE SCALE GENOMIC DNA]</scope>
    <source>
        <strain evidence="3">cv. Nisqually</strain>
    </source>
</reference>
<dbReference type="EMBL" id="CM009293">
    <property type="protein sequence ID" value="RQO88990.1"/>
    <property type="molecule type" value="Genomic_DNA"/>
</dbReference>
<accession>A0A3N7EZE9</accession>
<dbReference type="InParanoid" id="A0A3N7EZE9"/>
<feature type="signal peptide" evidence="1">
    <location>
        <begin position="1"/>
        <end position="18"/>
    </location>
</feature>
<dbReference type="Proteomes" id="UP000006729">
    <property type="component" value="Chromosome 4"/>
</dbReference>
<proteinExistence type="predicted"/>
<protein>
    <submittedName>
        <fullName evidence="2">Uncharacterized protein</fullName>
    </submittedName>
</protein>
<sequence>MEKFFLLLLSAYAPRCWAPGQIGESYSQLFSSFFV</sequence>
<name>A0A3N7EZE9_POPTR</name>
<keyword evidence="1" id="KW-0732">Signal</keyword>
<gene>
    <name evidence="2" type="ORF">POPTR_004G057950</name>
</gene>
<evidence type="ECO:0000256" key="1">
    <source>
        <dbReference type="SAM" id="SignalP"/>
    </source>
</evidence>
<feature type="chain" id="PRO_5018285756" evidence="1">
    <location>
        <begin position="19"/>
        <end position="35"/>
    </location>
</feature>